<dbReference type="PROSITE" id="PS00600">
    <property type="entry name" value="AA_TRANSFER_CLASS_3"/>
    <property type="match status" value="1"/>
</dbReference>
<comment type="caution">
    <text evidence="7">The sequence shown here is derived from an EMBL/GenBank/DDBJ whole genome shotgun (WGS) entry which is preliminary data.</text>
</comment>
<dbReference type="EMBL" id="QOKV01000003">
    <property type="protein sequence ID" value="KAA0687084.1"/>
    <property type="molecule type" value="Genomic_DNA"/>
</dbReference>
<keyword evidence="5 6" id="KW-0663">Pyridoxal phosphate</keyword>
<evidence type="ECO:0000313" key="7">
    <source>
        <dbReference type="EMBL" id="KAA0687084.1"/>
    </source>
</evidence>
<evidence type="ECO:0000256" key="4">
    <source>
        <dbReference type="ARBA" id="ARBA00022679"/>
    </source>
</evidence>
<dbReference type="InterPro" id="IPR049704">
    <property type="entry name" value="Aminotrans_3_PPA_site"/>
</dbReference>
<evidence type="ECO:0000313" key="8">
    <source>
        <dbReference type="Proteomes" id="UP000476837"/>
    </source>
</evidence>
<proteinExistence type="inferred from homology"/>
<dbReference type="PANTHER" id="PTHR42684:SF3">
    <property type="entry name" value="ADENOSYLMETHIONINE-8-AMINO-7-OXONONANOATE AMINOTRANSFERASE"/>
    <property type="match status" value="1"/>
</dbReference>
<dbReference type="InterPro" id="IPR005814">
    <property type="entry name" value="Aminotrans_3"/>
</dbReference>
<dbReference type="InterPro" id="IPR015421">
    <property type="entry name" value="PyrdxlP-dep_Trfase_major"/>
</dbReference>
<dbReference type="PIRSF" id="PIRSF000521">
    <property type="entry name" value="Transaminase_4ab_Lys_Orn"/>
    <property type="match status" value="1"/>
</dbReference>
<dbReference type="SUPFAM" id="SSF53383">
    <property type="entry name" value="PLP-dependent transferases"/>
    <property type="match status" value="1"/>
</dbReference>
<name>A0A6L3B4L5_AZOBR</name>
<dbReference type="GO" id="GO:0009102">
    <property type="term" value="P:biotin biosynthetic process"/>
    <property type="evidence" value="ECO:0007669"/>
    <property type="project" value="TreeGrafter"/>
</dbReference>
<dbReference type="RefSeq" id="WP_149164196.1">
    <property type="nucleotide sequence ID" value="NZ_QOKV01000003.1"/>
</dbReference>
<comment type="similarity">
    <text evidence="2 6">Belongs to the class-III pyridoxal-phosphate-dependent aminotransferase family.</text>
</comment>
<evidence type="ECO:0000256" key="1">
    <source>
        <dbReference type="ARBA" id="ARBA00001933"/>
    </source>
</evidence>
<keyword evidence="4 7" id="KW-0808">Transferase</keyword>
<dbReference type="Gene3D" id="3.40.640.10">
    <property type="entry name" value="Type I PLP-dependent aspartate aminotransferase-like (Major domain)"/>
    <property type="match status" value="1"/>
</dbReference>
<evidence type="ECO:0000256" key="5">
    <source>
        <dbReference type="ARBA" id="ARBA00022898"/>
    </source>
</evidence>
<evidence type="ECO:0000256" key="6">
    <source>
        <dbReference type="RuleBase" id="RU003560"/>
    </source>
</evidence>
<protein>
    <submittedName>
        <fullName evidence="7">Aspartate aminotransferase family protein</fullName>
    </submittedName>
</protein>
<comment type="cofactor">
    <cofactor evidence="1">
        <name>pyridoxal 5'-phosphate</name>
        <dbReference type="ChEBI" id="CHEBI:597326"/>
    </cofactor>
</comment>
<keyword evidence="3 7" id="KW-0032">Aminotransferase</keyword>
<dbReference type="InterPro" id="IPR015422">
    <property type="entry name" value="PyrdxlP-dep_Trfase_small"/>
</dbReference>
<dbReference type="CDD" id="cd00610">
    <property type="entry name" value="OAT_like"/>
    <property type="match status" value="1"/>
</dbReference>
<evidence type="ECO:0000256" key="3">
    <source>
        <dbReference type="ARBA" id="ARBA00022576"/>
    </source>
</evidence>
<evidence type="ECO:0000256" key="2">
    <source>
        <dbReference type="ARBA" id="ARBA00008954"/>
    </source>
</evidence>
<accession>A0A6L3B4L5</accession>
<dbReference type="AlphaFoldDB" id="A0A6L3B4L5"/>
<sequence>MTEQGTAAIGNSGAGNSAASRDKAYFLHPYTNLHTHETQGPLIIERGQGVRVFDDSGKEYIEGLASLWCVSLGWGEERLVEAATRQMRKLPTYHVFGHKSHEPGIDLAERLIKLAPVPMSKVFFANSGSEANDTAVKLVWYYNNALGRPEKKKILSRVKAYHGVTVATASLTGLVNNHRDFDLPIARIHHADCPHHYRFAEPGESEEAFATRLAESLEALILAEGPDTIAAMFAEPVMGAGGVIVPPATYFAKIQPILKKYDILLVADEVICGFGRTGNFWGSQTMGMEPDILTCAKQLSSGYLPISAVMVSDAVYRACVEESKTIGTFGHGYTYSAHPVAAAVAVETLKIYEERDMVGHVRAVAPLFQRRLKTLADHPLVGEARGIGLIGALELVADKETKAPFDPVGRAGAVVNGLSQENGLIIRAMGDSVAVCPPLVIGEEDINLMFDRLTTALDAAIPVLRG</sequence>
<dbReference type="NCBIfam" id="NF005682">
    <property type="entry name" value="PRK07480.1"/>
    <property type="match status" value="1"/>
</dbReference>
<dbReference type="NCBIfam" id="NF004767">
    <property type="entry name" value="PRK06105.1"/>
    <property type="match status" value="1"/>
</dbReference>
<dbReference type="FunFam" id="3.40.640.10:FF:000014">
    <property type="entry name" value="Adenosylmethionine-8-amino-7-oxononanoate aminotransferase, probable"/>
    <property type="match status" value="1"/>
</dbReference>
<dbReference type="InterPro" id="IPR015424">
    <property type="entry name" value="PyrdxlP-dep_Trfase"/>
</dbReference>
<dbReference type="Gene3D" id="3.90.1150.10">
    <property type="entry name" value="Aspartate Aminotransferase, domain 1"/>
    <property type="match status" value="1"/>
</dbReference>
<dbReference type="Proteomes" id="UP000476837">
    <property type="component" value="Unassembled WGS sequence"/>
</dbReference>
<organism evidence="7 8">
    <name type="scientific">Azospirillum brasilense</name>
    <dbReference type="NCBI Taxonomy" id="192"/>
    <lineage>
        <taxon>Bacteria</taxon>
        <taxon>Pseudomonadati</taxon>
        <taxon>Pseudomonadota</taxon>
        <taxon>Alphaproteobacteria</taxon>
        <taxon>Rhodospirillales</taxon>
        <taxon>Azospirillaceae</taxon>
        <taxon>Azospirillum</taxon>
    </lineage>
</organism>
<gene>
    <name evidence="7" type="ORF">DS837_07605</name>
</gene>
<dbReference type="GO" id="GO:0004015">
    <property type="term" value="F:adenosylmethionine-8-amino-7-oxononanoate transaminase activity"/>
    <property type="evidence" value="ECO:0007669"/>
    <property type="project" value="TreeGrafter"/>
</dbReference>
<dbReference type="Pfam" id="PF00202">
    <property type="entry name" value="Aminotran_3"/>
    <property type="match status" value="1"/>
</dbReference>
<dbReference type="GO" id="GO:0030170">
    <property type="term" value="F:pyridoxal phosphate binding"/>
    <property type="evidence" value="ECO:0007669"/>
    <property type="project" value="InterPro"/>
</dbReference>
<reference evidence="7 8" key="1">
    <citation type="submission" date="2018-07" db="EMBL/GenBank/DDBJ databases">
        <title>Genome sequence of Roseomonas fauriae ATCC 49958.</title>
        <authorList>
            <person name="Sant'Anna F.H."/>
            <person name="Baldani J.I."/>
            <person name="Zilli J.E."/>
            <person name="Reis V.M."/>
            <person name="Hartmann A."/>
            <person name="Cruz L."/>
            <person name="de Souza E.M."/>
            <person name="de Oliveira Pedrosa F."/>
            <person name="Passaglia L.M.P."/>
        </authorList>
    </citation>
    <scope>NUCLEOTIDE SEQUENCE [LARGE SCALE GENOMIC DNA]</scope>
    <source>
        <strain evidence="7 8">ATCC 49958</strain>
    </source>
</reference>
<dbReference type="GO" id="GO:0009448">
    <property type="term" value="P:gamma-aminobutyric acid metabolic process"/>
    <property type="evidence" value="ECO:0007669"/>
    <property type="project" value="TreeGrafter"/>
</dbReference>
<dbReference type="PANTHER" id="PTHR42684">
    <property type="entry name" value="ADENOSYLMETHIONINE-8-AMINO-7-OXONONANOATE AMINOTRANSFERASE"/>
    <property type="match status" value="1"/>
</dbReference>